<keyword evidence="3" id="KW-1185">Reference proteome</keyword>
<dbReference type="AlphaFoldDB" id="A0A172QQD4"/>
<dbReference type="Pfam" id="PF14520">
    <property type="entry name" value="HHH_5"/>
    <property type="match status" value="1"/>
</dbReference>
<evidence type="ECO:0000313" key="2">
    <source>
        <dbReference type="EMBL" id="ANE02880.1"/>
    </source>
</evidence>
<dbReference type="Pfam" id="PF08818">
    <property type="entry name" value="DUF1801"/>
    <property type="match status" value="1"/>
</dbReference>
<sequence>MSTSFESIPGVSISARKALSNAGFKDLESLAGINYAEVASVPGIGKRTLERVQAALVEAGMSFGGEIPEAEQRTATWTTLEPQPQNVAGQSEVSPESFIQNLESPRRITHGQLLLDLFARVTGEDAYLWGPSIVGFGRVHYRYATGREGESLKVGFSPRKAKISLYGLTNTAASKELLNQLGKYSVGVSCLYINKPEDIDLQVLEEMVRISWEADPGEC</sequence>
<dbReference type="STRING" id="1652495.ccrud_00660"/>
<dbReference type="Gene3D" id="1.10.150.20">
    <property type="entry name" value="5' to 3' exonuclease, C-terminal subdomain"/>
    <property type="match status" value="1"/>
</dbReference>
<organism evidence="2 3">
    <name type="scientific">Corynebacterium crudilactis</name>
    <dbReference type="NCBI Taxonomy" id="1652495"/>
    <lineage>
        <taxon>Bacteria</taxon>
        <taxon>Bacillati</taxon>
        <taxon>Actinomycetota</taxon>
        <taxon>Actinomycetes</taxon>
        <taxon>Mycobacteriales</taxon>
        <taxon>Corynebacteriaceae</taxon>
        <taxon>Corynebacterium</taxon>
    </lineage>
</organism>
<dbReference type="InterPro" id="IPR010995">
    <property type="entry name" value="DNA_repair_Rad51/TF_NusA_a-hlx"/>
</dbReference>
<dbReference type="SUPFAM" id="SSF159888">
    <property type="entry name" value="YdhG-like"/>
    <property type="match status" value="1"/>
</dbReference>
<name>A0A172QQD4_9CORY</name>
<dbReference type="RefSeq" id="WP_066563437.1">
    <property type="nucleotide sequence ID" value="NZ_CP015622.1"/>
</dbReference>
<gene>
    <name evidence="2" type="ORF">ccrud_00660</name>
</gene>
<dbReference type="SUPFAM" id="SSF47794">
    <property type="entry name" value="Rad51 N-terminal domain-like"/>
    <property type="match status" value="1"/>
</dbReference>
<accession>A0A172QQD4</accession>
<feature type="domain" description="YdhG-like" evidence="1">
    <location>
        <begin position="113"/>
        <end position="209"/>
    </location>
</feature>
<dbReference type="EMBL" id="CP015622">
    <property type="protein sequence ID" value="ANE02880.1"/>
    <property type="molecule type" value="Genomic_DNA"/>
</dbReference>
<proteinExistence type="predicted"/>
<dbReference type="InterPro" id="IPR014922">
    <property type="entry name" value="YdhG-like"/>
</dbReference>
<evidence type="ECO:0000313" key="3">
    <source>
        <dbReference type="Proteomes" id="UP000076929"/>
    </source>
</evidence>
<dbReference type="Proteomes" id="UP000076929">
    <property type="component" value="Chromosome"/>
</dbReference>
<dbReference type="GO" id="GO:0000166">
    <property type="term" value="F:nucleotide binding"/>
    <property type="evidence" value="ECO:0007669"/>
    <property type="project" value="InterPro"/>
</dbReference>
<dbReference type="OrthoDB" id="5951444at2"/>
<evidence type="ECO:0000259" key="1">
    <source>
        <dbReference type="Pfam" id="PF08818"/>
    </source>
</evidence>
<dbReference type="KEGG" id="ccjz:ccrud_00660"/>
<protein>
    <recommendedName>
        <fullName evidence="1">YdhG-like domain-containing protein</fullName>
    </recommendedName>
</protein>
<reference evidence="2 3" key="1">
    <citation type="submission" date="2016-05" db="EMBL/GenBank/DDBJ databases">
        <title>Complete genome sequence of Corynebacterium crudilactis, a new Corynebacterium species isolated from raw cow's milk.</title>
        <authorList>
            <person name="Christian R."/>
            <person name="Zimmermann J."/>
            <person name="Lipski A."/>
            <person name="Kalinowski J."/>
        </authorList>
    </citation>
    <scope>NUCLEOTIDE SEQUENCE [LARGE SCALE GENOMIC DNA]</scope>
    <source>
        <strain evidence="2 3">JZ16</strain>
    </source>
</reference>